<comment type="caution">
    <text evidence="9">The sequence shown here is derived from an EMBL/GenBank/DDBJ whole genome shotgun (WGS) entry which is preliminary data.</text>
</comment>
<protein>
    <submittedName>
        <fullName evidence="9">Uncharacterized protein</fullName>
    </submittedName>
</protein>
<accession>A0AAD6TKX4</accession>
<dbReference type="Pfam" id="PF20936">
    <property type="entry name" value="GCIP_C"/>
    <property type="match status" value="1"/>
</dbReference>
<dbReference type="InterPro" id="IPR026907">
    <property type="entry name" value="GCIP-like"/>
</dbReference>
<evidence type="ECO:0000256" key="5">
    <source>
        <dbReference type="ARBA" id="ARBA00023242"/>
    </source>
</evidence>
<dbReference type="Gene3D" id="1.20.1420.10">
    <property type="entry name" value="Talin, central domain"/>
    <property type="match status" value="1"/>
</dbReference>
<organism evidence="9 10">
    <name type="scientific">Mycena alexandri</name>
    <dbReference type="NCBI Taxonomy" id="1745969"/>
    <lineage>
        <taxon>Eukaryota</taxon>
        <taxon>Fungi</taxon>
        <taxon>Dikarya</taxon>
        <taxon>Basidiomycota</taxon>
        <taxon>Agaricomycotina</taxon>
        <taxon>Agaricomycetes</taxon>
        <taxon>Agaricomycetidae</taxon>
        <taxon>Agaricales</taxon>
        <taxon>Marasmiineae</taxon>
        <taxon>Mycenaceae</taxon>
        <taxon>Mycena</taxon>
    </lineage>
</organism>
<comment type="subcellular location">
    <subcellularLocation>
        <location evidence="2">Cytoplasm</location>
    </subcellularLocation>
    <subcellularLocation>
        <location evidence="1">Nucleus</location>
    </subcellularLocation>
</comment>
<dbReference type="Gene3D" id="1.20.1410.10">
    <property type="entry name" value="I/LWEQ domain"/>
    <property type="match status" value="1"/>
</dbReference>
<dbReference type="PANTHER" id="PTHR15492">
    <property type="entry name" value="CYCLIN D1-BINDING PROTEIN 1"/>
    <property type="match status" value="1"/>
</dbReference>
<evidence type="ECO:0000313" key="9">
    <source>
        <dbReference type="EMBL" id="KAJ7046780.1"/>
    </source>
</evidence>
<name>A0AAD6TKX4_9AGAR</name>
<evidence type="ECO:0000313" key="10">
    <source>
        <dbReference type="Proteomes" id="UP001218188"/>
    </source>
</evidence>
<dbReference type="Proteomes" id="UP001218188">
    <property type="component" value="Unassembled WGS sequence"/>
</dbReference>
<dbReference type="AlphaFoldDB" id="A0AAD6TKX4"/>
<dbReference type="PANTHER" id="PTHR15492:SF1">
    <property type="entry name" value="CYCLIN-D1-BINDING PROTEIN 1"/>
    <property type="match status" value="1"/>
</dbReference>
<evidence type="ECO:0000256" key="4">
    <source>
        <dbReference type="ARBA" id="ARBA00022490"/>
    </source>
</evidence>
<dbReference type="GO" id="GO:0005634">
    <property type="term" value="C:nucleus"/>
    <property type="evidence" value="ECO:0007669"/>
    <property type="project" value="UniProtKB-SubCell"/>
</dbReference>
<proteinExistence type="inferred from homology"/>
<gene>
    <name evidence="9" type="ORF">C8F04DRAFT_1061738</name>
</gene>
<evidence type="ECO:0000256" key="2">
    <source>
        <dbReference type="ARBA" id="ARBA00004496"/>
    </source>
</evidence>
<evidence type="ECO:0000256" key="3">
    <source>
        <dbReference type="ARBA" id="ARBA00008940"/>
    </source>
</evidence>
<sequence>MSVKDVRDQQRAVVSLTLVVETCNAALDSAPPPPTVESIDVLHKDLVSLLSLLYAATTKLSLSLKPSSPTYSASLSPLKDLADRVSALFHCANLFVPDTHGATLVREVHSLVRDVIGSIKALAQTFLDIEASGLRQSSGQAGDEYMVRTATVHSFLDRARALSANNLLAVRKRWAEDAASLDDGLREVADMVEEAQSPDDLEEDPDEMFDDGWGEIGIGKGQKMDLEELERTKKVHGILRLAQLLHKRILRDILSTTKEPPDNYTLDALSSLSHTLLSASDELVSTLYTPQDPTKMETEVRLFRKLISDFQASFAKPDALETQLGALSLGSNNPSKWFDTCFVQLYKAVDALDDSLRST</sequence>
<evidence type="ECO:0000256" key="1">
    <source>
        <dbReference type="ARBA" id="ARBA00004123"/>
    </source>
</evidence>
<keyword evidence="6" id="KW-0131">Cell cycle</keyword>
<dbReference type="EMBL" id="JARJCM010000002">
    <property type="protein sequence ID" value="KAJ7046780.1"/>
    <property type="molecule type" value="Genomic_DNA"/>
</dbReference>
<comment type="similarity">
    <text evidence="3">Belongs to the CCNDBP1 family.</text>
</comment>
<evidence type="ECO:0000259" key="7">
    <source>
        <dbReference type="Pfam" id="PF13324"/>
    </source>
</evidence>
<feature type="domain" description="Cyclin-D1-binding protein 1-like N-terminal" evidence="7">
    <location>
        <begin position="45"/>
        <end position="194"/>
    </location>
</feature>
<dbReference type="Pfam" id="PF13324">
    <property type="entry name" value="GCIP_N"/>
    <property type="match status" value="1"/>
</dbReference>
<evidence type="ECO:0000256" key="6">
    <source>
        <dbReference type="ARBA" id="ARBA00023306"/>
    </source>
</evidence>
<dbReference type="InterPro" id="IPR049318">
    <property type="entry name" value="GCIP_C"/>
</dbReference>
<dbReference type="InterPro" id="IPR049317">
    <property type="entry name" value="GCIP-like_N"/>
</dbReference>
<evidence type="ECO:0000259" key="8">
    <source>
        <dbReference type="Pfam" id="PF20936"/>
    </source>
</evidence>
<feature type="domain" description="Cyclin-D1-binding protein 1-like C-terminal" evidence="8">
    <location>
        <begin position="210"/>
        <end position="309"/>
    </location>
</feature>
<keyword evidence="10" id="KW-1185">Reference proteome</keyword>
<keyword evidence="5" id="KW-0539">Nucleus</keyword>
<keyword evidence="4" id="KW-0963">Cytoplasm</keyword>
<dbReference type="GO" id="GO:0005737">
    <property type="term" value="C:cytoplasm"/>
    <property type="evidence" value="ECO:0007669"/>
    <property type="project" value="UniProtKB-SubCell"/>
</dbReference>
<reference evidence="9" key="1">
    <citation type="submission" date="2023-03" db="EMBL/GenBank/DDBJ databases">
        <title>Massive genome expansion in bonnet fungi (Mycena s.s.) driven by repeated elements and novel gene families across ecological guilds.</title>
        <authorList>
            <consortium name="Lawrence Berkeley National Laboratory"/>
            <person name="Harder C.B."/>
            <person name="Miyauchi S."/>
            <person name="Viragh M."/>
            <person name="Kuo A."/>
            <person name="Thoen E."/>
            <person name="Andreopoulos B."/>
            <person name="Lu D."/>
            <person name="Skrede I."/>
            <person name="Drula E."/>
            <person name="Henrissat B."/>
            <person name="Morin E."/>
            <person name="Kohler A."/>
            <person name="Barry K."/>
            <person name="LaButti K."/>
            <person name="Morin E."/>
            <person name="Salamov A."/>
            <person name="Lipzen A."/>
            <person name="Mereny Z."/>
            <person name="Hegedus B."/>
            <person name="Baldrian P."/>
            <person name="Stursova M."/>
            <person name="Weitz H."/>
            <person name="Taylor A."/>
            <person name="Grigoriev I.V."/>
            <person name="Nagy L.G."/>
            <person name="Martin F."/>
            <person name="Kauserud H."/>
        </authorList>
    </citation>
    <scope>NUCLEOTIDE SEQUENCE</scope>
    <source>
        <strain evidence="9">CBHHK200</strain>
    </source>
</reference>